<keyword evidence="5" id="KW-0449">Lipoprotein</keyword>
<sequence length="415" mass="44341">MHRRRSFAIQVGLVALAISAFAVPAVAQQAATKTAKTTKATKAAPAAAKPVSFDAKPQLAAYAQLAAESYAQAATESERLKRAVDEFLKTPSDAALNEARAIWVNARPSWLRTLAFRFAQGPVDVVDAKAGSPARRIDAWPIDDSSIDYVEANPTAGLINDTKVALTRDELIKRSLAEGRSGAVLGWHAVEFLLWGQDMAPYAPGQRAYTDFLAGQVNNDRRRAYLKLATDQLVDDLKAVAAAWDAKAKQSYTARFLLLSQREALSNTLTGLARTAYAEIAGRAIATPLDSGDQRDESSDASDTSDRDISFALRGIRAVWTGEAPTGTQRAGFDQLVARVDPALAARVTATLHRAENAVAAIEVPFDRTITAPVDSAMRQKAEAAITALRALGTTLREAGTRLGATVQVEATTAP</sequence>
<evidence type="ECO:0000256" key="2">
    <source>
        <dbReference type="ARBA" id="ARBA00022729"/>
    </source>
</evidence>
<proteinExistence type="predicted"/>
<comment type="subcellular location">
    <subcellularLocation>
        <location evidence="1">Cell envelope</location>
    </subcellularLocation>
</comment>
<dbReference type="InterPro" id="IPR038352">
    <property type="entry name" value="Imelysin_sf"/>
</dbReference>
<feature type="chain" id="PRO_5035946441" evidence="3">
    <location>
        <begin position="28"/>
        <end position="415"/>
    </location>
</feature>
<dbReference type="Gene3D" id="1.20.1420.20">
    <property type="entry name" value="M75 peptidase, HXXE motif"/>
    <property type="match status" value="1"/>
</dbReference>
<dbReference type="AlphaFoldDB" id="A0A8S8X5W9"/>
<keyword evidence="2 3" id="KW-0732">Signal</keyword>
<dbReference type="Pfam" id="PF09375">
    <property type="entry name" value="Peptidase_M75"/>
    <property type="match status" value="1"/>
</dbReference>
<feature type="domain" description="Imelysin-like" evidence="4">
    <location>
        <begin position="67"/>
        <end position="394"/>
    </location>
</feature>
<reference evidence="5" key="1">
    <citation type="submission" date="2021-02" db="EMBL/GenBank/DDBJ databases">
        <title>Genome sequence of Rhodospirillales sp. strain TMPK1 isolated from soil.</title>
        <authorList>
            <person name="Nakai R."/>
            <person name="Kusada H."/>
            <person name="Tamaki H."/>
        </authorList>
    </citation>
    <scope>NUCLEOTIDE SEQUENCE</scope>
    <source>
        <strain evidence="5">TMPK1</strain>
    </source>
</reference>
<feature type="signal peptide" evidence="3">
    <location>
        <begin position="1"/>
        <end position="27"/>
    </location>
</feature>
<dbReference type="InterPro" id="IPR018976">
    <property type="entry name" value="Imelysin-like"/>
</dbReference>
<protein>
    <submittedName>
        <fullName evidence="5">Lipoprotein</fullName>
    </submittedName>
</protein>
<dbReference type="RefSeq" id="WP_420241186.1">
    <property type="nucleotide sequence ID" value="NZ_BOPV01000001.1"/>
</dbReference>
<dbReference type="Proteomes" id="UP000681075">
    <property type="component" value="Unassembled WGS sequence"/>
</dbReference>
<evidence type="ECO:0000256" key="1">
    <source>
        <dbReference type="ARBA" id="ARBA00004196"/>
    </source>
</evidence>
<dbReference type="EMBL" id="BOPV01000001">
    <property type="protein sequence ID" value="GIL38218.1"/>
    <property type="molecule type" value="Genomic_DNA"/>
</dbReference>
<comment type="caution">
    <text evidence="5">The sequence shown here is derived from an EMBL/GenBank/DDBJ whole genome shotgun (WGS) entry which is preliminary data.</text>
</comment>
<evidence type="ECO:0000313" key="5">
    <source>
        <dbReference type="EMBL" id="GIL38218.1"/>
    </source>
</evidence>
<keyword evidence="6" id="KW-1185">Reference proteome</keyword>
<evidence type="ECO:0000259" key="4">
    <source>
        <dbReference type="Pfam" id="PF09375"/>
    </source>
</evidence>
<organism evidence="5 6">
    <name type="scientific">Roseiterribacter gracilis</name>
    <dbReference type="NCBI Taxonomy" id="2812848"/>
    <lineage>
        <taxon>Bacteria</taxon>
        <taxon>Pseudomonadati</taxon>
        <taxon>Pseudomonadota</taxon>
        <taxon>Alphaproteobacteria</taxon>
        <taxon>Rhodospirillales</taxon>
        <taxon>Roseiterribacteraceae</taxon>
        <taxon>Roseiterribacter</taxon>
    </lineage>
</organism>
<evidence type="ECO:0000313" key="6">
    <source>
        <dbReference type="Proteomes" id="UP000681075"/>
    </source>
</evidence>
<accession>A0A8S8X5W9</accession>
<name>A0A8S8X5W9_9PROT</name>
<gene>
    <name evidence="5" type="ORF">TMPK1_04550</name>
</gene>
<dbReference type="GO" id="GO:0030313">
    <property type="term" value="C:cell envelope"/>
    <property type="evidence" value="ECO:0007669"/>
    <property type="project" value="UniProtKB-SubCell"/>
</dbReference>
<evidence type="ECO:0000256" key="3">
    <source>
        <dbReference type="SAM" id="SignalP"/>
    </source>
</evidence>